<feature type="compositionally biased region" description="Low complexity" evidence="1">
    <location>
        <begin position="83"/>
        <end position="104"/>
    </location>
</feature>
<organism evidence="2 3">
    <name type="scientific">Luteibacter yeojuensis</name>
    <dbReference type="NCBI Taxonomy" id="345309"/>
    <lineage>
        <taxon>Bacteria</taxon>
        <taxon>Pseudomonadati</taxon>
        <taxon>Pseudomonadota</taxon>
        <taxon>Gammaproteobacteria</taxon>
        <taxon>Lysobacterales</taxon>
        <taxon>Rhodanobacteraceae</taxon>
        <taxon>Luteibacter</taxon>
    </lineage>
</organism>
<keyword evidence="3" id="KW-1185">Reference proteome</keyword>
<evidence type="ECO:0000256" key="1">
    <source>
        <dbReference type="SAM" id="MobiDB-lite"/>
    </source>
</evidence>
<dbReference type="EMBL" id="JZRB01000030">
    <property type="protein sequence ID" value="KJV30879.1"/>
    <property type="molecule type" value="Genomic_DNA"/>
</dbReference>
<sequence length="127" mass="13883">MSQHDHELERRARDLYLRASRDVDPATAGRLRAARRTALARPTGHHAVRRVLIPASAFAMVALASLIAWQPGRGPASAPPAAVPTAEVAADPSDLPPDADSTDPTLYQDLQFYSWLAYNDTQGRDRK</sequence>
<comment type="caution">
    <text evidence="2">The sequence shown here is derived from an EMBL/GenBank/DDBJ whole genome shotgun (WGS) entry which is preliminary data.</text>
</comment>
<evidence type="ECO:0000313" key="3">
    <source>
        <dbReference type="Proteomes" id="UP000033651"/>
    </source>
</evidence>
<proteinExistence type="predicted"/>
<evidence type="ECO:0008006" key="4">
    <source>
        <dbReference type="Google" id="ProtNLM"/>
    </source>
</evidence>
<gene>
    <name evidence="2" type="ORF">VI08_14090</name>
</gene>
<name>A0A0F3KL89_9GAMM</name>
<evidence type="ECO:0000313" key="2">
    <source>
        <dbReference type="EMBL" id="KJV30879.1"/>
    </source>
</evidence>
<dbReference type="Proteomes" id="UP000033651">
    <property type="component" value="Unassembled WGS sequence"/>
</dbReference>
<reference evidence="2 3" key="1">
    <citation type="submission" date="2015-03" db="EMBL/GenBank/DDBJ databases">
        <title>Draft genome sequence of Luteibacter yeojuensis strain SU11.</title>
        <authorList>
            <person name="Sulaiman J."/>
            <person name="Priya K."/>
            <person name="Chan K.-G."/>
        </authorList>
    </citation>
    <scope>NUCLEOTIDE SEQUENCE [LARGE SCALE GENOMIC DNA]</scope>
    <source>
        <strain evidence="2 3">SU11</strain>
    </source>
</reference>
<feature type="region of interest" description="Disordered" evidence="1">
    <location>
        <begin position="72"/>
        <end position="104"/>
    </location>
</feature>
<dbReference type="RefSeq" id="WP_045830244.1">
    <property type="nucleotide sequence ID" value="NZ_JZRB01000030.1"/>
</dbReference>
<dbReference type="PATRIC" id="fig|345309.4.peg.2421"/>
<dbReference type="AlphaFoldDB" id="A0A0F3KL89"/>
<protein>
    <recommendedName>
        <fullName evidence="4">DUF3619 family protein</fullName>
    </recommendedName>
</protein>
<accession>A0A0F3KL89</accession>
<dbReference type="OrthoDB" id="5959092at2"/>